<dbReference type="InterPro" id="IPR002293">
    <property type="entry name" value="AA/rel_permease1"/>
</dbReference>
<keyword evidence="3 6" id="KW-0812">Transmembrane</keyword>
<comment type="subcellular location">
    <subcellularLocation>
        <location evidence="1">Membrane</location>
        <topology evidence="1">Multi-pass membrane protein</topology>
    </subcellularLocation>
</comment>
<dbReference type="PANTHER" id="PTHR45649">
    <property type="entry name" value="AMINO-ACID PERMEASE BAT1"/>
    <property type="match status" value="1"/>
</dbReference>
<feature type="transmembrane region" description="Helical" evidence="6">
    <location>
        <begin position="27"/>
        <end position="46"/>
    </location>
</feature>
<feature type="transmembrane region" description="Helical" evidence="6">
    <location>
        <begin position="262"/>
        <end position="284"/>
    </location>
</feature>
<keyword evidence="2" id="KW-0813">Transport</keyword>
<dbReference type="FunFam" id="1.20.1740.10:FF:000046">
    <property type="entry name" value="Amino-acid permease, putative"/>
    <property type="match status" value="1"/>
</dbReference>
<keyword evidence="5 6" id="KW-0472">Membrane</keyword>
<evidence type="ECO:0000256" key="1">
    <source>
        <dbReference type="ARBA" id="ARBA00004141"/>
    </source>
</evidence>
<dbReference type="Pfam" id="PF13520">
    <property type="entry name" value="AA_permease_2"/>
    <property type="match status" value="1"/>
</dbReference>
<feature type="transmembrane region" description="Helical" evidence="6">
    <location>
        <begin position="108"/>
        <end position="132"/>
    </location>
</feature>
<feature type="transmembrane region" description="Helical" evidence="6">
    <location>
        <begin position="462"/>
        <end position="483"/>
    </location>
</feature>
<feature type="transmembrane region" description="Helical" evidence="6">
    <location>
        <begin position="66"/>
        <end position="87"/>
    </location>
</feature>
<feature type="transmembrane region" description="Helical" evidence="6">
    <location>
        <begin position="366"/>
        <end position="386"/>
    </location>
</feature>
<evidence type="ECO:0000256" key="6">
    <source>
        <dbReference type="SAM" id="Phobius"/>
    </source>
</evidence>
<evidence type="ECO:0000256" key="5">
    <source>
        <dbReference type="ARBA" id="ARBA00023136"/>
    </source>
</evidence>
<protein>
    <recommendedName>
        <fullName evidence="9">Amino acid permease</fullName>
    </recommendedName>
</protein>
<sequence>MRQREKSTGDELQLEALGHKGELQRNFSFLSMLGLAFAILNSWTALSASLSLALSSGGSTSVTWGLITAGICNLCLAASLAEFLSAYPTAGGQYHWVAVISWKRYVPLLSWITGWINVSGWIALVASGGLLGSQLVVGIIPLYSPSYTPERWHQFLIYIGYTLTAFLINAFMNNLLPYVNKGAIIWSMGGFVVICITVLACASPDFASGDFVYREFVNETGWPDGIAWLLGLLQGGLGLTGFDAVAHMIEEIPNASIEGPKIMIYCVAIGIVTGFIFLSCLLFVSGGNIEEIIASPLGPLLYILHHATQSRAGSVCLLMIPLICLLFATTSIMTTSSRMTYAFARDGGVPASKFFAKVHTRLGQPLNSLILTTILTIIFGCIFLGSSSAFNAILSAAVVALGVSYAMPIAINCLRGRQMLPPRAFTLPSWFAWPANFLGVAYVIVTTVLFVFPPALPVTGSNMNYCIVAFAVIIIISTVQWFVDGRKNFTGPRTEMGLEVIVASDAGVDAKSPTDEDALHGKKFAEAEPLFSQRRKATMDFAPV</sequence>
<evidence type="ECO:0000256" key="4">
    <source>
        <dbReference type="ARBA" id="ARBA00022989"/>
    </source>
</evidence>
<evidence type="ECO:0000313" key="7">
    <source>
        <dbReference type="EMBL" id="KAK3209482.1"/>
    </source>
</evidence>
<keyword evidence="4 6" id="KW-1133">Transmembrane helix</keyword>
<evidence type="ECO:0000313" key="8">
    <source>
        <dbReference type="Proteomes" id="UP001280581"/>
    </source>
</evidence>
<dbReference type="EMBL" id="WVTA01000006">
    <property type="protein sequence ID" value="KAK3209482.1"/>
    <property type="molecule type" value="Genomic_DNA"/>
</dbReference>
<feature type="transmembrane region" description="Helical" evidence="6">
    <location>
        <begin position="226"/>
        <end position="250"/>
    </location>
</feature>
<name>A0AAN6RJG0_9PLEO</name>
<gene>
    <name evidence="7" type="ORF">GRF29_69g1912062</name>
</gene>
<feature type="transmembrane region" description="Helical" evidence="6">
    <location>
        <begin position="392"/>
        <end position="414"/>
    </location>
</feature>
<evidence type="ECO:0000256" key="2">
    <source>
        <dbReference type="ARBA" id="ARBA00022448"/>
    </source>
</evidence>
<dbReference type="PIRSF" id="PIRSF006060">
    <property type="entry name" value="AA_transporter"/>
    <property type="match status" value="1"/>
</dbReference>
<dbReference type="GO" id="GO:0015101">
    <property type="term" value="F:organic cation transmembrane transporter activity"/>
    <property type="evidence" value="ECO:0007669"/>
    <property type="project" value="UniProtKB-ARBA"/>
</dbReference>
<dbReference type="Gene3D" id="1.20.1740.10">
    <property type="entry name" value="Amino acid/polyamine transporter I"/>
    <property type="match status" value="1"/>
</dbReference>
<evidence type="ECO:0000256" key="3">
    <source>
        <dbReference type="ARBA" id="ARBA00022692"/>
    </source>
</evidence>
<feature type="transmembrane region" description="Helical" evidence="6">
    <location>
        <begin position="312"/>
        <end position="333"/>
    </location>
</feature>
<reference evidence="7 8" key="1">
    <citation type="submission" date="2021-02" db="EMBL/GenBank/DDBJ databases">
        <title>Genome assembly of Pseudopithomyces chartarum.</title>
        <authorList>
            <person name="Jauregui R."/>
            <person name="Singh J."/>
            <person name="Voisey C."/>
        </authorList>
    </citation>
    <scope>NUCLEOTIDE SEQUENCE [LARGE SCALE GENOMIC DNA]</scope>
    <source>
        <strain evidence="7 8">AGR01</strain>
    </source>
</reference>
<dbReference type="Proteomes" id="UP001280581">
    <property type="component" value="Unassembled WGS sequence"/>
</dbReference>
<dbReference type="AlphaFoldDB" id="A0AAN6RJG0"/>
<comment type="caution">
    <text evidence="7">The sequence shown here is derived from an EMBL/GenBank/DDBJ whole genome shotgun (WGS) entry which is preliminary data.</text>
</comment>
<accession>A0AAN6RJG0</accession>
<feature type="transmembrane region" description="Helical" evidence="6">
    <location>
        <begin position="152"/>
        <end position="171"/>
    </location>
</feature>
<organism evidence="7 8">
    <name type="scientific">Pseudopithomyces chartarum</name>
    <dbReference type="NCBI Taxonomy" id="1892770"/>
    <lineage>
        <taxon>Eukaryota</taxon>
        <taxon>Fungi</taxon>
        <taxon>Dikarya</taxon>
        <taxon>Ascomycota</taxon>
        <taxon>Pezizomycotina</taxon>
        <taxon>Dothideomycetes</taxon>
        <taxon>Pleosporomycetidae</taxon>
        <taxon>Pleosporales</taxon>
        <taxon>Massarineae</taxon>
        <taxon>Didymosphaeriaceae</taxon>
        <taxon>Pseudopithomyces</taxon>
    </lineage>
</organism>
<feature type="transmembrane region" description="Helical" evidence="6">
    <location>
        <begin position="183"/>
        <end position="206"/>
    </location>
</feature>
<dbReference type="GO" id="GO:0016020">
    <property type="term" value="C:membrane"/>
    <property type="evidence" value="ECO:0007669"/>
    <property type="project" value="UniProtKB-SubCell"/>
</dbReference>
<proteinExistence type="predicted"/>
<dbReference type="PANTHER" id="PTHR45649:SF14">
    <property type="entry name" value="GABA PERMEASE"/>
    <property type="match status" value="1"/>
</dbReference>
<keyword evidence="8" id="KW-1185">Reference proteome</keyword>
<feature type="transmembrane region" description="Helical" evidence="6">
    <location>
        <begin position="435"/>
        <end position="456"/>
    </location>
</feature>
<evidence type="ECO:0008006" key="9">
    <source>
        <dbReference type="Google" id="ProtNLM"/>
    </source>
</evidence>